<feature type="transmembrane region" description="Helical" evidence="2">
    <location>
        <begin position="111"/>
        <end position="134"/>
    </location>
</feature>
<evidence type="ECO:0000313" key="3">
    <source>
        <dbReference type="EMBL" id="MBC8610626.1"/>
    </source>
</evidence>
<keyword evidence="2" id="KW-1133">Transmembrane helix</keyword>
<comment type="caution">
    <text evidence="3">The sequence shown here is derived from an EMBL/GenBank/DDBJ whole genome shotgun (WGS) entry which is preliminary data.</text>
</comment>
<feature type="compositionally biased region" description="Low complexity" evidence="1">
    <location>
        <begin position="20"/>
        <end position="36"/>
    </location>
</feature>
<evidence type="ECO:0000256" key="2">
    <source>
        <dbReference type="SAM" id="Phobius"/>
    </source>
</evidence>
<accession>A0A8J6P0G6</accession>
<name>A0A8J6P0G6_9FIRM</name>
<gene>
    <name evidence="3" type="ORF">H8702_05750</name>
</gene>
<dbReference type="EMBL" id="JACRTL010000002">
    <property type="protein sequence ID" value="MBC8610626.1"/>
    <property type="molecule type" value="Genomic_DNA"/>
</dbReference>
<keyword evidence="2" id="KW-0812">Transmembrane</keyword>
<proteinExistence type="predicted"/>
<feature type="region of interest" description="Disordered" evidence="1">
    <location>
        <begin position="1"/>
        <end position="61"/>
    </location>
</feature>
<dbReference type="Proteomes" id="UP000632659">
    <property type="component" value="Unassembled WGS sequence"/>
</dbReference>
<dbReference type="AlphaFoldDB" id="A0A8J6P0G6"/>
<organism evidence="3 4">
    <name type="scientific">Massiliimalia timonensis</name>
    <dbReference type="NCBI Taxonomy" id="1987501"/>
    <lineage>
        <taxon>Bacteria</taxon>
        <taxon>Bacillati</taxon>
        <taxon>Bacillota</taxon>
        <taxon>Clostridia</taxon>
        <taxon>Eubacteriales</taxon>
        <taxon>Oscillospiraceae</taxon>
        <taxon>Massiliimalia</taxon>
    </lineage>
</organism>
<evidence type="ECO:0000256" key="1">
    <source>
        <dbReference type="SAM" id="MobiDB-lite"/>
    </source>
</evidence>
<keyword evidence="4" id="KW-1185">Reference proteome</keyword>
<sequence>MDPNYHNQNQRPAGPPQPPAQWQQNAPQQPPQWQQPQQPPQSPYPQAQYVPPRSQPPFQPTEQIGFSIAGLVMGILGILSSCFCIGWIFGILGLVFAIVGKNKAPSQQGLNIAGLVLSIIALAIGLFFLFIGFFSEYDPYYYYMALPFFNLF</sequence>
<keyword evidence="2" id="KW-0472">Membrane</keyword>
<dbReference type="RefSeq" id="WP_158662655.1">
    <property type="nucleotide sequence ID" value="NZ_FYDD01000004.1"/>
</dbReference>
<evidence type="ECO:0000313" key="4">
    <source>
        <dbReference type="Proteomes" id="UP000632659"/>
    </source>
</evidence>
<reference evidence="3" key="1">
    <citation type="submission" date="2020-08" db="EMBL/GenBank/DDBJ databases">
        <title>Genome public.</title>
        <authorList>
            <person name="Liu C."/>
            <person name="Sun Q."/>
        </authorList>
    </citation>
    <scope>NUCLEOTIDE SEQUENCE</scope>
    <source>
        <strain evidence="3">NSJ-15</strain>
    </source>
</reference>
<protein>
    <submittedName>
        <fullName evidence="3">DUF4190 domain-containing protein</fullName>
    </submittedName>
</protein>
<dbReference type="OrthoDB" id="9808930at2"/>
<feature type="transmembrane region" description="Helical" evidence="2">
    <location>
        <begin position="66"/>
        <end position="99"/>
    </location>
</feature>